<gene>
    <name evidence="2" type="ORF">HGA15_25190</name>
</gene>
<dbReference type="EMBL" id="JAAXOT010000015">
    <property type="protein sequence ID" value="NKY59390.1"/>
    <property type="molecule type" value="Genomic_DNA"/>
</dbReference>
<reference evidence="2 3" key="1">
    <citation type="submission" date="2020-04" db="EMBL/GenBank/DDBJ databases">
        <title>MicrobeNet Type strains.</title>
        <authorList>
            <person name="Nicholson A.C."/>
        </authorList>
    </citation>
    <scope>NUCLEOTIDE SEQUENCE [LARGE SCALE GENOMIC DNA]</scope>
    <source>
        <strain evidence="2 3">JCM 3332</strain>
    </source>
</reference>
<dbReference type="RefSeq" id="WP_157116927.1">
    <property type="nucleotide sequence ID" value="NZ_JAAXOT010000015.1"/>
</dbReference>
<comment type="caution">
    <text evidence="2">The sequence shown here is derived from an EMBL/GenBank/DDBJ whole genome shotgun (WGS) entry which is preliminary data.</text>
</comment>
<dbReference type="AlphaFoldDB" id="A0A846YP80"/>
<proteinExistence type="predicted"/>
<protein>
    <recommendedName>
        <fullName evidence="4">Transcriptional regulator</fullName>
    </recommendedName>
</protein>
<evidence type="ECO:0000256" key="1">
    <source>
        <dbReference type="SAM" id="MobiDB-lite"/>
    </source>
</evidence>
<dbReference type="Proteomes" id="UP000570678">
    <property type="component" value="Unassembled WGS sequence"/>
</dbReference>
<accession>A0A846YP80</accession>
<name>A0A846YP80_9NOCA</name>
<evidence type="ECO:0008006" key="4">
    <source>
        <dbReference type="Google" id="ProtNLM"/>
    </source>
</evidence>
<sequence>MSVQRREAIRNLSAAIFGNRYMVDVVSAIARLAADNEDEGITVRMIATATATASHAQVPDALVKQVVKRLVDAGVMAVLPRSRPRGPLYHRLDRSNRAWRALAHLSTELEADPPSIATTTQPSPHPATTKDNP</sequence>
<keyword evidence="3" id="KW-1185">Reference proteome</keyword>
<evidence type="ECO:0000313" key="3">
    <source>
        <dbReference type="Proteomes" id="UP000570678"/>
    </source>
</evidence>
<organism evidence="2 3">
    <name type="scientific">Nocardia flavorosea</name>
    <dbReference type="NCBI Taxonomy" id="53429"/>
    <lineage>
        <taxon>Bacteria</taxon>
        <taxon>Bacillati</taxon>
        <taxon>Actinomycetota</taxon>
        <taxon>Actinomycetes</taxon>
        <taxon>Mycobacteriales</taxon>
        <taxon>Nocardiaceae</taxon>
        <taxon>Nocardia</taxon>
    </lineage>
</organism>
<feature type="region of interest" description="Disordered" evidence="1">
    <location>
        <begin position="110"/>
        <end position="133"/>
    </location>
</feature>
<evidence type="ECO:0000313" key="2">
    <source>
        <dbReference type="EMBL" id="NKY59390.1"/>
    </source>
</evidence>